<organism evidence="1 2">
    <name type="scientific">Candidatus Kaiserbacteria bacterium CG10_big_fil_rev_8_21_14_0_10_44_10</name>
    <dbReference type="NCBI Taxonomy" id="1974606"/>
    <lineage>
        <taxon>Bacteria</taxon>
        <taxon>Candidatus Kaiseribacteriota</taxon>
    </lineage>
</organism>
<name>A0A2H0UKA0_9BACT</name>
<dbReference type="EMBL" id="PFBG01000008">
    <property type="protein sequence ID" value="PIR86116.1"/>
    <property type="molecule type" value="Genomic_DNA"/>
</dbReference>
<evidence type="ECO:0000313" key="2">
    <source>
        <dbReference type="Proteomes" id="UP000229612"/>
    </source>
</evidence>
<protein>
    <submittedName>
        <fullName evidence="1">Uncharacterized protein</fullName>
    </submittedName>
</protein>
<gene>
    <name evidence="1" type="ORF">COU14_00680</name>
</gene>
<evidence type="ECO:0000313" key="1">
    <source>
        <dbReference type="EMBL" id="PIR86116.1"/>
    </source>
</evidence>
<dbReference type="Proteomes" id="UP000229612">
    <property type="component" value="Unassembled WGS sequence"/>
</dbReference>
<reference evidence="2" key="1">
    <citation type="submission" date="2017-09" db="EMBL/GenBank/DDBJ databases">
        <title>Depth-based differentiation of microbial function through sediment-hosted aquifers and enrichment of novel symbionts in the deep terrestrial subsurface.</title>
        <authorList>
            <person name="Probst A.J."/>
            <person name="Ladd B."/>
            <person name="Jarett J.K."/>
            <person name="Geller-Mcgrath D.E."/>
            <person name="Sieber C.M.K."/>
            <person name="Emerson J.B."/>
            <person name="Anantharaman K."/>
            <person name="Thomas B.C."/>
            <person name="Malmstrom R."/>
            <person name="Stieglmeier M."/>
            <person name="Klingl A."/>
            <person name="Woyke T."/>
            <person name="Ryan C.M."/>
            <person name="Banfield J.F."/>
        </authorList>
    </citation>
    <scope>NUCLEOTIDE SEQUENCE [LARGE SCALE GENOMIC DNA]</scope>
</reference>
<accession>A0A2H0UKA0</accession>
<sequence>MVLEVGTKVWLNLVNLQNFGALSSTATWIQRRSIQDDCLGVIMLMSHTNASTYVDRTVSKRAPQLYAVGAFSYHVLREASPPL</sequence>
<dbReference type="AlphaFoldDB" id="A0A2H0UKA0"/>
<comment type="caution">
    <text evidence="1">The sequence shown here is derived from an EMBL/GenBank/DDBJ whole genome shotgun (WGS) entry which is preliminary data.</text>
</comment>
<proteinExistence type="predicted"/>